<dbReference type="GO" id="GO:0019722">
    <property type="term" value="P:calcium-mediated signaling"/>
    <property type="evidence" value="ECO:0007669"/>
    <property type="project" value="UniProtKB-ARBA"/>
</dbReference>
<comment type="catalytic activity">
    <reaction evidence="17">
        <text>K(+)(in) + H(+)(out) = K(+)(out) + H(+)(in)</text>
        <dbReference type="Rhea" id="RHEA:29467"/>
        <dbReference type="ChEBI" id="CHEBI:15378"/>
        <dbReference type="ChEBI" id="CHEBI:29103"/>
    </reaction>
</comment>
<dbReference type="GO" id="GO:0009646">
    <property type="term" value="P:response to absence of light"/>
    <property type="evidence" value="ECO:0007669"/>
    <property type="project" value="UniProtKB-ARBA"/>
</dbReference>
<comment type="subcellular location">
    <subcellularLocation>
        <location evidence="1">Plastid</location>
        <location evidence="1">Chloroplast inner membrane</location>
        <topology evidence="1">Multi-pass membrane protein</topology>
    </subcellularLocation>
</comment>
<evidence type="ECO:0000256" key="4">
    <source>
        <dbReference type="ARBA" id="ARBA00022528"/>
    </source>
</evidence>
<dbReference type="GO" id="GO:0015386">
    <property type="term" value="F:potassium:proton antiporter activity"/>
    <property type="evidence" value="ECO:0007669"/>
    <property type="project" value="TreeGrafter"/>
</dbReference>
<dbReference type="GO" id="GO:0042794">
    <property type="term" value="P:plastid rRNA transcription"/>
    <property type="evidence" value="ECO:0007669"/>
    <property type="project" value="UniProtKB-ARBA"/>
</dbReference>
<organism evidence="23 24">
    <name type="scientific">Populus euphratica</name>
    <name type="common">Euphrates poplar</name>
    <dbReference type="NCBI Taxonomy" id="75702"/>
    <lineage>
        <taxon>Eukaryota</taxon>
        <taxon>Viridiplantae</taxon>
        <taxon>Streptophyta</taxon>
        <taxon>Embryophyta</taxon>
        <taxon>Tracheophyta</taxon>
        <taxon>Spermatophyta</taxon>
        <taxon>Magnoliopsida</taxon>
        <taxon>eudicotyledons</taxon>
        <taxon>Gunneridae</taxon>
        <taxon>Pentapetalae</taxon>
        <taxon>rosids</taxon>
        <taxon>fabids</taxon>
        <taxon>Malpighiales</taxon>
        <taxon>Salicaceae</taxon>
        <taxon>Saliceae</taxon>
        <taxon>Populus</taxon>
    </lineage>
</organism>
<sequence>MEFASYIQQTNAFYCRQGTSCRVSNRLYSRFRYKSYGYNAVDLKIFSRERPSKTLKKSVFYGSGSGMRSHLCVGGYASNPLFCNFIDGFEGSRSVKLLCQGNDSLTYIDGNGRNVEIGEGNDKNLRAGSNGGLGEEDGRGEKVMETEMAAEALSLDELRELLQKAMRELEVARLNSTMFEEKAQSISETAIALQDEASSAWNDVNSTLDMFQDIVNKEGVAKEAFQKATMALSLAEARLKVAVESIKSTKEGVDSLEGSGESDVENDSKEDYETILAAQNDIRECQANLANCEAELRRLQSIKEELQKEVDALNEKAEKAQMNALKAEEDVANIMLLAEQAVAFELEATQRVSDAEIALQKAEKSLSSSHVDIQETGRGHVSDDEAVVEEEKMRGGSASDVEKETDMTVNGDVLVGEPSIDRLSDKISQSSEELYLSDYSSDHKNGKSSLDSIKDTEAEAEKSKVGIQTKKQELQKDLTRESSSSPLSAPKALLKKSSRFFSASFFSFSGDETELTAASVFQGLMESARKQLPNFLLGLLLFGAGFAFYSNRVEKSTQMLQKPEVVTTSIEEVSSNAKPLIQHIQKLPKRVKKLIAMLPHQEMNEEEASLFDVLWLLLASVIFVPLFQKIPGGSPVLGYLAAGILIGPYGLSIIHHVLGTKAIAEFGVVFLLFNIGLELSVERLSSMKKYVFGLGSGQVLVTAVVIGLVTHFVSRLPGPAAIVIGNGLALSSTAVVLQVLQERGESTSRHGRATFSVLLFQDLAVVVLLILIPLISPNSSKGGVGFQAIAEALGLAAVKAAVAITAIIAGGRLLLRPIYKQIAENQNAEIFSANTLLVILGTSLLTARAGLSMALGAFLAGLLLAETEFSLQVESDIAPYRGLLLGLFFMTVGMSIDPKLLVSNFPAIMGSLGLLIGGKTALVALVGRCFGVSIISAIRIGLLLAPGGEFAFVAFGEAVNQGIMSPQLSSLLFLVVGISMAMTPWLAAGGQLIASRFEQHDVRSLLPVESETDDLQDHIIICGFGRVGQIIAQLLSERLIPFVALDVSSDRVAAGRALDLPVYFGDAGSREVLHKVGAERACAAAITLDTPGANYRTVWALSKYFPNVKTFVRAHDVDHGLNLEKAGATAVVPETLEPSLQLAAAVLAQAKLPTSEIAATINAFRSRHLSELTELCETSGSSLGYGFSRVMTKPKSQSLDSSDENQFSEGTLAI</sequence>
<evidence type="ECO:0000256" key="1">
    <source>
        <dbReference type="ARBA" id="ARBA00004478"/>
    </source>
</evidence>
<evidence type="ECO:0000256" key="8">
    <source>
        <dbReference type="ARBA" id="ARBA00022692"/>
    </source>
</evidence>
<feature type="transmembrane region" description="Helical" evidence="21">
    <location>
        <begin position="636"/>
        <end position="656"/>
    </location>
</feature>
<accession>A0AAJ6U5W5</accession>
<evidence type="ECO:0000256" key="2">
    <source>
        <dbReference type="ARBA" id="ARBA00022448"/>
    </source>
</evidence>
<protein>
    <submittedName>
        <fullName evidence="24">K(+) efflux antiporter 2, chloroplastic-like</fullName>
    </submittedName>
</protein>
<dbReference type="InterPro" id="IPR003148">
    <property type="entry name" value="RCK_N"/>
</dbReference>
<feature type="domain" description="RCK N-terminal" evidence="22">
    <location>
        <begin position="1016"/>
        <end position="1133"/>
    </location>
</feature>
<gene>
    <name evidence="24" type="primary">LOC105124891</name>
</gene>
<feature type="compositionally biased region" description="Basic and acidic residues" evidence="20">
    <location>
        <begin position="457"/>
        <end position="480"/>
    </location>
</feature>
<feature type="transmembrane region" description="Helical" evidence="21">
    <location>
        <begin position="968"/>
        <end position="987"/>
    </location>
</feature>
<dbReference type="FunFam" id="3.40.50.720:FF:000134">
    <property type="entry name" value="K(+) efflux antiporter 2 chloroplastic"/>
    <property type="match status" value="1"/>
</dbReference>
<evidence type="ECO:0000256" key="6">
    <source>
        <dbReference type="ARBA" id="ARBA00022640"/>
    </source>
</evidence>
<feature type="transmembrane region" description="Helical" evidence="21">
    <location>
        <begin position="532"/>
        <end position="550"/>
    </location>
</feature>
<feature type="region of interest" description="Disordered" evidence="20">
    <location>
        <begin position="363"/>
        <end position="415"/>
    </location>
</feature>
<evidence type="ECO:0000256" key="18">
    <source>
        <dbReference type="ARBA" id="ARBA00061484"/>
    </source>
</evidence>
<keyword evidence="16 21" id="KW-0472">Membrane</keyword>
<evidence type="ECO:0000256" key="7">
    <source>
        <dbReference type="ARBA" id="ARBA00022682"/>
    </source>
</evidence>
<dbReference type="PROSITE" id="PS51201">
    <property type="entry name" value="RCK_N"/>
    <property type="match status" value="1"/>
</dbReference>
<keyword evidence="9" id="KW-1001">Plastid inner membrane</keyword>
<keyword evidence="10" id="KW-0809">Transit peptide</keyword>
<feature type="region of interest" description="Disordered" evidence="20">
    <location>
        <begin position="457"/>
        <end position="488"/>
    </location>
</feature>
<keyword evidence="6" id="KW-0934">Plastid</keyword>
<evidence type="ECO:0000256" key="21">
    <source>
        <dbReference type="SAM" id="Phobius"/>
    </source>
</evidence>
<dbReference type="RefSeq" id="XP_011023374.1">
    <property type="nucleotide sequence ID" value="XM_011025072.1"/>
</dbReference>
<keyword evidence="13" id="KW-0007">Acetylation</keyword>
<evidence type="ECO:0000256" key="12">
    <source>
        <dbReference type="ARBA" id="ARBA00022989"/>
    </source>
</evidence>
<feature type="coiled-coil region" evidence="19">
    <location>
        <begin position="275"/>
        <end position="330"/>
    </location>
</feature>
<dbReference type="GO" id="GO:2000070">
    <property type="term" value="P:regulation of response to water deprivation"/>
    <property type="evidence" value="ECO:0007669"/>
    <property type="project" value="UniProtKB-ARBA"/>
</dbReference>
<dbReference type="GO" id="GO:1900069">
    <property type="term" value="P:regulation of cellular hyperosmotic salinity response"/>
    <property type="evidence" value="ECO:0007669"/>
    <property type="project" value="UniProtKB-ARBA"/>
</dbReference>
<feature type="transmembrane region" description="Helical" evidence="21">
    <location>
        <begin position="836"/>
        <end position="865"/>
    </location>
</feature>
<dbReference type="Gene3D" id="3.40.50.720">
    <property type="entry name" value="NAD(P)-binding Rossmann-like Domain"/>
    <property type="match status" value="1"/>
</dbReference>
<dbReference type="GO" id="GO:0010109">
    <property type="term" value="P:regulation of photosynthesis"/>
    <property type="evidence" value="ECO:0007669"/>
    <property type="project" value="UniProtKB-ARBA"/>
</dbReference>
<dbReference type="GO" id="GO:2000377">
    <property type="term" value="P:regulation of reactive oxygen species metabolic process"/>
    <property type="evidence" value="ECO:0007669"/>
    <property type="project" value="UniProtKB-ARBA"/>
</dbReference>
<dbReference type="InterPro" id="IPR006153">
    <property type="entry name" value="Cation/H_exchanger_TM"/>
</dbReference>
<evidence type="ECO:0000256" key="11">
    <source>
        <dbReference type="ARBA" id="ARBA00022958"/>
    </source>
</evidence>
<keyword evidence="2" id="KW-0813">Transport</keyword>
<evidence type="ECO:0000313" key="23">
    <source>
        <dbReference type="Proteomes" id="UP000694918"/>
    </source>
</evidence>
<evidence type="ECO:0000256" key="15">
    <source>
        <dbReference type="ARBA" id="ARBA00023065"/>
    </source>
</evidence>
<dbReference type="GO" id="GO:0009738">
    <property type="term" value="P:abscisic acid-activated signaling pathway"/>
    <property type="evidence" value="ECO:0007669"/>
    <property type="project" value="UniProtKB-KW"/>
</dbReference>
<dbReference type="GO" id="GO:0006885">
    <property type="term" value="P:regulation of pH"/>
    <property type="evidence" value="ECO:0007669"/>
    <property type="project" value="UniProtKB-ARBA"/>
</dbReference>
<evidence type="ECO:0000256" key="3">
    <source>
        <dbReference type="ARBA" id="ARBA00022449"/>
    </source>
</evidence>
<dbReference type="GO" id="GO:0009744">
    <property type="term" value="P:response to sucrose"/>
    <property type="evidence" value="ECO:0007669"/>
    <property type="project" value="UniProtKB-ARBA"/>
</dbReference>
<dbReference type="Pfam" id="PF02254">
    <property type="entry name" value="TrkA_N"/>
    <property type="match status" value="1"/>
</dbReference>
<evidence type="ECO:0000256" key="9">
    <source>
        <dbReference type="ARBA" id="ARBA00022780"/>
    </source>
</evidence>
<reference evidence="24" key="1">
    <citation type="submission" date="2025-08" db="UniProtKB">
        <authorList>
            <consortium name="RefSeq"/>
        </authorList>
    </citation>
    <scope>IDENTIFICATION</scope>
</reference>
<dbReference type="SUPFAM" id="SSF51735">
    <property type="entry name" value="NAD(P)-binding Rossmann-fold domains"/>
    <property type="match status" value="1"/>
</dbReference>
<keyword evidence="4" id="KW-0150">Chloroplast</keyword>
<keyword evidence="8 21" id="KW-0812">Transmembrane</keyword>
<dbReference type="Proteomes" id="UP000694918">
    <property type="component" value="Unplaced"/>
</dbReference>
<dbReference type="NCBIfam" id="TIGR00932">
    <property type="entry name" value="2a37"/>
    <property type="match status" value="1"/>
</dbReference>
<dbReference type="GO" id="GO:2001057">
    <property type="term" value="P:reactive nitrogen species metabolic process"/>
    <property type="evidence" value="ECO:0007669"/>
    <property type="project" value="UniProtKB-ARBA"/>
</dbReference>
<evidence type="ECO:0000313" key="24">
    <source>
        <dbReference type="RefSeq" id="XP_011023374.1"/>
    </source>
</evidence>
<keyword evidence="3" id="KW-0050">Antiport</keyword>
<evidence type="ECO:0000259" key="22">
    <source>
        <dbReference type="PROSITE" id="PS51201"/>
    </source>
</evidence>
<dbReference type="InterPro" id="IPR036291">
    <property type="entry name" value="NAD(P)-bd_dom_sf"/>
</dbReference>
<feature type="transmembrane region" description="Helical" evidence="21">
    <location>
        <begin position="908"/>
        <end position="926"/>
    </location>
</feature>
<evidence type="ECO:0000256" key="19">
    <source>
        <dbReference type="SAM" id="Coils"/>
    </source>
</evidence>
<dbReference type="GO" id="GO:0009706">
    <property type="term" value="C:chloroplast inner membrane"/>
    <property type="evidence" value="ECO:0007669"/>
    <property type="project" value="UniProtKB-SubCell"/>
</dbReference>
<feature type="region of interest" description="Disordered" evidence="20">
    <location>
        <begin position="1194"/>
        <end position="1214"/>
    </location>
</feature>
<dbReference type="PANTHER" id="PTHR46157">
    <property type="entry name" value="K(+) EFFLUX ANTIPORTER 3, CHLOROPLASTIC"/>
    <property type="match status" value="1"/>
</dbReference>
<dbReference type="InterPro" id="IPR038770">
    <property type="entry name" value="Na+/solute_symporter_sf"/>
</dbReference>
<evidence type="ECO:0000256" key="14">
    <source>
        <dbReference type="ARBA" id="ARBA00023054"/>
    </source>
</evidence>
<evidence type="ECO:0000256" key="20">
    <source>
        <dbReference type="SAM" id="MobiDB-lite"/>
    </source>
</evidence>
<keyword evidence="5" id="KW-0633">Potassium transport</keyword>
<keyword evidence="15" id="KW-0406">Ion transport</keyword>
<feature type="coiled-coil region" evidence="19">
    <location>
        <begin position="148"/>
        <end position="175"/>
    </location>
</feature>
<keyword evidence="7" id="KW-0938">Abscisic acid signaling pathway</keyword>
<dbReference type="KEGG" id="peu:105124891"/>
<dbReference type="PANTHER" id="PTHR46157:SF2">
    <property type="entry name" value="K(+) EFFLUX ANTIPORTER 1, CHLOROPLASTIC-RELATED"/>
    <property type="match status" value="1"/>
</dbReference>
<name>A0AAJ6U5W5_POPEU</name>
<feature type="compositionally biased region" description="Basic and acidic residues" evidence="20">
    <location>
        <begin position="372"/>
        <end position="406"/>
    </location>
</feature>
<dbReference type="GeneID" id="105124891"/>
<evidence type="ECO:0000256" key="13">
    <source>
        <dbReference type="ARBA" id="ARBA00022990"/>
    </source>
</evidence>
<dbReference type="FunFam" id="1.20.1530.20:FF:000007">
    <property type="entry name" value="K(+) efflux antiporter 2 chloroplastic"/>
    <property type="match status" value="1"/>
</dbReference>
<evidence type="ECO:0000256" key="17">
    <source>
        <dbReference type="ARBA" id="ARBA00047912"/>
    </source>
</evidence>
<feature type="transmembrane region" description="Helical" evidence="21">
    <location>
        <begin position="691"/>
        <end position="714"/>
    </location>
</feature>
<dbReference type="AlphaFoldDB" id="A0AAJ6U5W5"/>
<feature type="transmembrane region" description="Helical" evidence="21">
    <location>
        <begin position="932"/>
        <end position="956"/>
    </location>
</feature>
<keyword evidence="23" id="KW-1185">Reference proteome</keyword>
<feature type="transmembrane region" description="Helical" evidence="21">
    <location>
        <begin position="720"/>
        <end position="740"/>
    </location>
</feature>
<evidence type="ECO:0000256" key="10">
    <source>
        <dbReference type="ARBA" id="ARBA00022946"/>
    </source>
</evidence>
<feature type="transmembrane region" description="Helical" evidence="21">
    <location>
        <begin position="662"/>
        <end position="679"/>
    </location>
</feature>
<dbReference type="Pfam" id="PF00999">
    <property type="entry name" value="Na_H_Exchanger"/>
    <property type="match status" value="1"/>
</dbReference>
<proteinExistence type="inferred from homology"/>
<evidence type="ECO:0000256" key="16">
    <source>
        <dbReference type="ARBA" id="ARBA00023136"/>
    </source>
</evidence>
<feature type="region of interest" description="Disordered" evidence="20">
    <location>
        <begin position="118"/>
        <end position="140"/>
    </location>
</feature>
<feature type="transmembrane region" description="Helical" evidence="21">
    <location>
        <begin position="795"/>
        <end position="815"/>
    </location>
</feature>
<keyword evidence="12 21" id="KW-1133">Transmembrane helix</keyword>
<dbReference type="Gene3D" id="1.20.1530.20">
    <property type="match status" value="1"/>
</dbReference>
<evidence type="ECO:0000256" key="5">
    <source>
        <dbReference type="ARBA" id="ARBA00022538"/>
    </source>
</evidence>
<dbReference type="GO" id="GO:1900140">
    <property type="term" value="P:regulation of seedling development"/>
    <property type="evidence" value="ECO:0007669"/>
    <property type="project" value="UniProtKB-ARBA"/>
</dbReference>
<dbReference type="GO" id="GO:0080022">
    <property type="term" value="P:primary root development"/>
    <property type="evidence" value="ECO:0007669"/>
    <property type="project" value="UniProtKB-ARBA"/>
</dbReference>
<feature type="transmembrane region" description="Helical" evidence="21">
    <location>
        <begin position="752"/>
        <end position="775"/>
    </location>
</feature>
<keyword evidence="11" id="KW-0630">Potassium</keyword>
<comment type="similarity">
    <text evidence="18">Belongs to the monovalent cation:proton antiporter 2 (CPA2) transporter (TC 2.A.37) family. KEA (TC 2.A.37.1) subfamily.</text>
</comment>
<dbReference type="InterPro" id="IPR004771">
    <property type="entry name" value="K/H_exchanger"/>
</dbReference>
<dbReference type="GO" id="GO:0140899">
    <property type="term" value="P:plastid gene expression"/>
    <property type="evidence" value="ECO:0007669"/>
    <property type="project" value="UniProtKB-ARBA"/>
</dbReference>
<keyword evidence="14 19" id="KW-0175">Coiled coil</keyword>